<organism evidence="2 3">
    <name type="scientific">Stachybotrys elegans</name>
    <dbReference type="NCBI Taxonomy" id="80388"/>
    <lineage>
        <taxon>Eukaryota</taxon>
        <taxon>Fungi</taxon>
        <taxon>Dikarya</taxon>
        <taxon>Ascomycota</taxon>
        <taxon>Pezizomycotina</taxon>
        <taxon>Sordariomycetes</taxon>
        <taxon>Hypocreomycetidae</taxon>
        <taxon>Hypocreales</taxon>
        <taxon>Stachybotryaceae</taxon>
        <taxon>Stachybotrys</taxon>
    </lineage>
</organism>
<evidence type="ECO:0000313" key="2">
    <source>
        <dbReference type="EMBL" id="KAH7320027.1"/>
    </source>
</evidence>
<reference evidence="2" key="1">
    <citation type="journal article" date="2021" name="Nat. Commun.">
        <title>Genetic determinants of endophytism in the Arabidopsis root mycobiome.</title>
        <authorList>
            <person name="Mesny F."/>
            <person name="Miyauchi S."/>
            <person name="Thiergart T."/>
            <person name="Pickel B."/>
            <person name="Atanasova L."/>
            <person name="Karlsson M."/>
            <person name="Huettel B."/>
            <person name="Barry K.W."/>
            <person name="Haridas S."/>
            <person name="Chen C."/>
            <person name="Bauer D."/>
            <person name="Andreopoulos W."/>
            <person name="Pangilinan J."/>
            <person name="LaButti K."/>
            <person name="Riley R."/>
            <person name="Lipzen A."/>
            <person name="Clum A."/>
            <person name="Drula E."/>
            <person name="Henrissat B."/>
            <person name="Kohler A."/>
            <person name="Grigoriev I.V."/>
            <person name="Martin F.M."/>
            <person name="Hacquard S."/>
        </authorList>
    </citation>
    <scope>NUCLEOTIDE SEQUENCE</scope>
    <source>
        <strain evidence="2">MPI-CAGE-CH-0235</strain>
    </source>
</reference>
<dbReference type="AlphaFoldDB" id="A0A8K0STA6"/>
<sequence length="204" mass="22074">MHVRSIQYALRNVIRAGGSGLDSTEKGYGYGYREGGCYRPSVQATEIPRGKPGHGHGYPQRGSRYWPGHSEMVVTISWSMAWLIAPTNHPTIQLSVHPLIHFPPCPPRRWRGVGKEESGASHRDTSSPSTPPLSCSTVLGPLPLVYQTISILGGFSIPPATLMPAFLGSSARSLCSSPEGTRGVVSFPLAVFGRLGVDHRIRMC</sequence>
<feature type="region of interest" description="Disordered" evidence="1">
    <location>
        <begin position="111"/>
        <end position="133"/>
    </location>
</feature>
<keyword evidence="3" id="KW-1185">Reference proteome</keyword>
<name>A0A8K0STA6_9HYPO</name>
<evidence type="ECO:0000256" key="1">
    <source>
        <dbReference type="SAM" id="MobiDB-lite"/>
    </source>
</evidence>
<comment type="caution">
    <text evidence="2">The sequence shown here is derived from an EMBL/GenBank/DDBJ whole genome shotgun (WGS) entry which is preliminary data.</text>
</comment>
<dbReference type="EMBL" id="JAGPNK010000006">
    <property type="protein sequence ID" value="KAH7320027.1"/>
    <property type="molecule type" value="Genomic_DNA"/>
</dbReference>
<dbReference type="Proteomes" id="UP000813444">
    <property type="component" value="Unassembled WGS sequence"/>
</dbReference>
<gene>
    <name evidence="2" type="ORF">B0I35DRAFT_226651</name>
</gene>
<protein>
    <submittedName>
        <fullName evidence="2">Uncharacterized protein</fullName>
    </submittedName>
</protein>
<proteinExistence type="predicted"/>
<accession>A0A8K0STA6</accession>
<feature type="compositionally biased region" description="Basic and acidic residues" evidence="1">
    <location>
        <begin position="113"/>
        <end position="125"/>
    </location>
</feature>
<evidence type="ECO:0000313" key="3">
    <source>
        <dbReference type="Proteomes" id="UP000813444"/>
    </source>
</evidence>